<dbReference type="CDD" id="cd10567">
    <property type="entry name" value="SWIB-MDM2_like"/>
    <property type="match status" value="1"/>
</dbReference>
<feature type="domain" description="DM2" evidence="7">
    <location>
        <begin position="238"/>
        <end position="321"/>
    </location>
</feature>
<dbReference type="SUPFAM" id="SSF57903">
    <property type="entry name" value="FYVE/PHD zinc finger"/>
    <property type="match status" value="1"/>
</dbReference>
<dbReference type="InterPro" id="IPR001965">
    <property type="entry name" value="Znf_PHD"/>
</dbReference>
<dbReference type="PANTHER" id="PTHR46851">
    <property type="entry name" value="OS01G0884500 PROTEIN"/>
    <property type="match status" value="1"/>
</dbReference>
<dbReference type="GO" id="GO:0008270">
    <property type="term" value="F:zinc ion binding"/>
    <property type="evidence" value="ECO:0007669"/>
    <property type="project" value="UniProtKB-KW"/>
</dbReference>
<dbReference type="SUPFAM" id="SSF55277">
    <property type="entry name" value="GYF domain"/>
    <property type="match status" value="1"/>
</dbReference>
<evidence type="ECO:0000256" key="3">
    <source>
        <dbReference type="ARBA" id="ARBA00022833"/>
    </source>
</evidence>
<dbReference type="Proteomes" id="UP001231189">
    <property type="component" value="Unassembled WGS sequence"/>
</dbReference>
<dbReference type="SMART" id="SM00444">
    <property type="entry name" value="GYF"/>
    <property type="match status" value="1"/>
</dbReference>
<feature type="region of interest" description="Disordered" evidence="4">
    <location>
        <begin position="1"/>
        <end position="37"/>
    </location>
</feature>
<dbReference type="InterPro" id="IPR003169">
    <property type="entry name" value="GYF"/>
</dbReference>
<dbReference type="Gene3D" id="1.10.245.10">
    <property type="entry name" value="SWIB/MDM2 domain"/>
    <property type="match status" value="1"/>
</dbReference>
<keyword evidence="2" id="KW-0863">Zinc-finger</keyword>
<feature type="compositionally biased region" description="Basic and acidic residues" evidence="4">
    <location>
        <begin position="22"/>
        <end position="33"/>
    </location>
</feature>
<comment type="caution">
    <text evidence="8">The sequence shown here is derived from an EMBL/GenBank/DDBJ whole genome shotgun (WGS) entry which is preliminary data.</text>
</comment>
<dbReference type="SUPFAM" id="SSF159042">
    <property type="entry name" value="Plus3-like"/>
    <property type="match status" value="1"/>
</dbReference>
<dbReference type="InterPro" id="IPR036128">
    <property type="entry name" value="Plus3-like_sf"/>
</dbReference>
<dbReference type="PROSITE" id="PS50829">
    <property type="entry name" value="GYF"/>
    <property type="match status" value="1"/>
</dbReference>
<dbReference type="Gene3D" id="3.90.70.200">
    <property type="entry name" value="Plus-3 domain"/>
    <property type="match status" value="1"/>
</dbReference>
<dbReference type="Pfam" id="PF03126">
    <property type="entry name" value="Plus-3"/>
    <property type="match status" value="1"/>
</dbReference>
<dbReference type="InterPro" id="IPR058668">
    <property type="entry name" value="NERD_dom"/>
</dbReference>
<dbReference type="SUPFAM" id="SSF47592">
    <property type="entry name" value="SWIB/MDM2 domain"/>
    <property type="match status" value="1"/>
</dbReference>
<dbReference type="PANTHER" id="PTHR46851:SF11">
    <property type="entry name" value="GYF DOMAIN-CONTAINING PROTEIN"/>
    <property type="match status" value="1"/>
</dbReference>
<feature type="compositionally biased region" description="Basic residues" evidence="4">
    <location>
        <begin position="1"/>
        <end position="11"/>
    </location>
</feature>
<proteinExistence type="predicted"/>
<dbReference type="InterPro" id="IPR011011">
    <property type="entry name" value="Znf_FYVE_PHD"/>
</dbReference>
<feature type="region of interest" description="Disordered" evidence="4">
    <location>
        <begin position="325"/>
        <end position="357"/>
    </location>
</feature>
<evidence type="ECO:0000313" key="8">
    <source>
        <dbReference type="EMBL" id="KAK1585727.1"/>
    </source>
</evidence>
<keyword evidence="1" id="KW-0479">Metal-binding</keyword>
<feature type="compositionally biased region" description="Polar residues" evidence="4">
    <location>
        <begin position="762"/>
        <end position="774"/>
    </location>
</feature>
<dbReference type="InterPro" id="IPR013083">
    <property type="entry name" value="Znf_RING/FYVE/PHD"/>
</dbReference>
<evidence type="ECO:0000313" key="9">
    <source>
        <dbReference type="Proteomes" id="UP001231189"/>
    </source>
</evidence>
<evidence type="ECO:0000256" key="4">
    <source>
        <dbReference type="SAM" id="MobiDB-lite"/>
    </source>
</evidence>
<dbReference type="PROSITE" id="PS51925">
    <property type="entry name" value="SWIB_MDM2"/>
    <property type="match status" value="1"/>
</dbReference>
<dbReference type="Pfam" id="PF22908">
    <property type="entry name" value="PHD_NSD"/>
    <property type="match status" value="1"/>
</dbReference>
<evidence type="ECO:0000256" key="2">
    <source>
        <dbReference type="ARBA" id="ARBA00022771"/>
    </source>
</evidence>
<feature type="domain" description="GYF" evidence="5">
    <location>
        <begin position="844"/>
        <end position="898"/>
    </location>
</feature>
<dbReference type="Gene3D" id="3.30.40.10">
    <property type="entry name" value="Zinc/RING finger domain, C3HC4 (zinc finger)"/>
    <property type="match status" value="1"/>
</dbReference>
<dbReference type="Pfam" id="PF02213">
    <property type="entry name" value="GYF"/>
    <property type="match status" value="1"/>
</dbReference>
<feature type="domain" description="Plus3" evidence="6">
    <location>
        <begin position="368"/>
        <end position="503"/>
    </location>
</feature>
<dbReference type="GO" id="GO:0003677">
    <property type="term" value="F:DNA binding"/>
    <property type="evidence" value="ECO:0007669"/>
    <property type="project" value="InterPro"/>
</dbReference>
<evidence type="ECO:0000259" key="7">
    <source>
        <dbReference type="PROSITE" id="PS51925"/>
    </source>
</evidence>
<accession>A0AAD8V3D8</accession>
<evidence type="ECO:0000256" key="1">
    <source>
        <dbReference type="ARBA" id="ARBA00022723"/>
    </source>
</evidence>
<sequence>MGKRKGRRPAAKARGGAGGGGRELRPESEPEAEKIEEEAEGESDFCFVCKDGGDLRLCDYRNCHKAYHPHCVGEGEDFLKSDDEFICRWHQCFICKRRSCFRCLCCPGNSVCRACLTQADFVQVGNQTKGFCANCLRLAIMIEENVEVDSDGEKVDFGDKSTYEFLFKDYWEIIKEKEGLTLDNLQEVHACLDCNRENFRKEQSSDDDFLVNIDDGDDEPIHPSNKVKALKKQGKSKKNAYVGWGSKELIEFLTSIGKDASKSLDQFGAAEAVKEYIRQKGLSQKDKKKYVKCDDKLLPLFRKKEIRFTKIYSLLERHIAANATSEDETLASSEDNSDSFRKKKSRTMTSEPSTPKGISERYRRCFASLVRDNIKLIYLRKSLVMDMLKQPETFENKVIGCFVRVKNDPKYCTYHRPKTMYQLGQVTGIGKSSEEYKIRDISTNMLLRISSCWSEVKISMLSDEDFEEDECEDLRLLVKKEHSQRHTVAELEEKVRKVHRDIVSHVKMLTKFSSPPFQGIDKELQRLEKLIEVANEKGWRYEYPCQIKIFWSFNDDIFTMHGYIERRRLLRTPSERQRLLEEVPQVIADLEDTKDPELLVETSDKSFQIDVSVLQGSSGEGAVCLESCSQEISKGASEEKAPCLKSCSEDKSKGANEKAGCLKSCPEEKIEDTNEQTVCFRSCSEENPKATEADACTRITCVQNQAIAVKCNAAGGTPRTYAQNKDTQGSKDNAAGDRLEMDVQKKGTEVKCNAAGDAPRTYAQNKGTQGSEDNAASDRLEMHVQKKGTEATAAGIPDDVIIIDDDDDEDEDYSLPDEGANITVDLDANKSRDTDMVQHQTRHGAVWFYTDPQNDVQGPFPLEMLRRWKEDEYFDDDFRVWRAGQSSDSAILLTDALRLKR</sequence>
<dbReference type="SMART" id="SM00719">
    <property type="entry name" value="Plus3"/>
    <property type="match status" value="1"/>
</dbReference>
<dbReference type="InterPro" id="IPR045894">
    <property type="entry name" value="At5g08430-like"/>
</dbReference>
<dbReference type="InterPro" id="IPR036885">
    <property type="entry name" value="SWIB_MDM2_dom_sf"/>
</dbReference>
<keyword evidence="9" id="KW-1185">Reference proteome</keyword>
<gene>
    <name evidence="8" type="ORF">QYE76_008271</name>
</gene>
<dbReference type="EMBL" id="JAUUTY010000762">
    <property type="protein sequence ID" value="KAK1585727.1"/>
    <property type="molecule type" value="Genomic_DNA"/>
</dbReference>
<protein>
    <submittedName>
        <fullName evidence="8">Uncharacterized protein</fullName>
    </submittedName>
</protein>
<dbReference type="SMART" id="SM00249">
    <property type="entry name" value="PHD"/>
    <property type="match status" value="1"/>
</dbReference>
<organism evidence="8 9">
    <name type="scientific">Lolium multiflorum</name>
    <name type="common">Italian ryegrass</name>
    <name type="synonym">Lolium perenne subsp. multiflorum</name>
    <dbReference type="NCBI Taxonomy" id="4521"/>
    <lineage>
        <taxon>Eukaryota</taxon>
        <taxon>Viridiplantae</taxon>
        <taxon>Streptophyta</taxon>
        <taxon>Embryophyta</taxon>
        <taxon>Tracheophyta</taxon>
        <taxon>Spermatophyta</taxon>
        <taxon>Magnoliopsida</taxon>
        <taxon>Liliopsida</taxon>
        <taxon>Poales</taxon>
        <taxon>Poaceae</taxon>
        <taxon>BOP clade</taxon>
        <taxon>Pooideae</taxon>
        <taxon>Poodae</taxon>
        <taxon>Poeae</taxon>
        <taxon>Poeae Chloroplast Group 2 (Poeae type)</taxon>
        <taxon>Loliodinae</taxon>
        <taxon>Loliinae</taxon>
        <taxon>Lolium</taxon>
    </lineage>
</organism>
<keyword evidence="3" id="KW-0862">Zinc</keyword>
<dbReference type="AlphaFoldDB" id="A0AAD8V3D8"/>
<dbReference type="InterPro" id="IPR004343">
    <property type="entry name" value="Plus-3_dom"/>
</dbReference>
<dbReference type="Gene3D" id="3.30.1490.40">
    <property type="match status" value="1"/>
</dbReference>
<feature type="region of interest" description="Disordered" evidence="4">
    <location>
        <begin position="754"/>
        <end position="774"/>
    </location>
</feature>
<dbReference type="Pfam" id="PF25980">
    <property type="entry name" value="NERD_plant"/>
    <property type="match status" value="1"/>
</dbReference>
<dbReference type="CDD" id="cd15568">
    <property type="entry name" value="PHD5_NSD"/>
    <property type="match status" value="1"/>
</dbReference>
<dbReference type="InterPro" id="IPR003121">
    <property type="entry name" value="SWIB_MDM2_domain"/>
</dbReference>
<dbReference type="InterPro" id="IPR055198">
    <property type="entry name" value="NSD_PHD"/>
</dbReference>
<dbReference type="PROSITE" id="PS51360">
    <property type="entry name" value="PLUS3"/>
    <property type="match status" value="1"/>
</dbReference>
<dbReference type="Pfam" id="PF02201">
    <property type="entry name" value="SWIB"/>
    <property type="match status" value="1"/>
</dbReference>
<reference evidence="8" key="1">
    <citation type="submission" date="2023-07" db="EMBL/GenBank/DDBJ databases">
        <title>A chromosome-level genome assembly of Lolium multiflorum.</title>
        <authorList>
            <person name="Chen Y."/>
            <person name="Copetti D."/>
            <person name="Kolliker R."/>
            <person name="Studer B."/>
        </authorList>
    </citation>
    <scope>NUCLEOTIDE SEQUENCE</scope>
    <source>
        <strain evidence="8">02402/16</strain>
        <tissue evidence="8">Leaf</tissue>
    </source>
</reference>
<evidence type="ECO:0000259" key="5">
    <source>
        <dbReference type="PROSITE" id="PS50829"/>
    </source>
</evidence>
<dbReference type="InterPro" id="IPR035445">
    <property type="entry name" value="GYF-like_dom_sf"/>
</dbReference>
<evidence type="ECO:0000259" key="6">
    <source>
        <dbReference type="PROSITE" id="PS51360"/>
    </source>
</evidence>
<name>A0AAD8V3D8_LOLMU</name>